<proteinExistence type="predicted"/>
<dbReference type="Gene3D" id="1.20.1050.10">
    <property type="match status" value="1"/>
</dbReference>
<reference evidence="3 4" key="1">
    <citation type="submission" date="2018-10" db="EMBL/GenBank/DDBJ databases">
        <title>A high-quality apple genome assembly.</title>
        <authorList>
            <person name="Hu J."/>
        </authorList>
    </citation>
    <scope>NUCLEOTIDE SEQUENCE [LARGE SCALE GENOMIC DNA]</scope>
    <source>
        <strain evidence="4">cv. HFTH1</strain>
        <tissue evidence="3">Young leaf</tissue>
    </source>
</reference>
<evidence type="ECO:0008006" key="5">
    <source>
        <dbReference type="Google" id="ProtNLM"/>
    </source>
</evidence>
<dbReference type="Pfam" id="PF13417">
    <property type="entry name" value="GST_N_3"/>
    <property type="match status" value="1"/>
</dbReference>
<dbReference type="InterPro" id="IPR004046">
    <property type="entry name" value="GST_C"/>
</dbReference>
<dbReference type="Proteomes" id="UP000290289">
    <property type="component" value="Chromosome 15"/>
</dbReference>
<dbReference type="Pfam" id="PF00043">
    <property type="entry name" value="GST_C"/>
    <property type="match status" value="1"/>
</dbReference>
<dbReference type="InterPro" id="IPR004045">
    <property type="entry name" value="Glutathione_S-Trfase_N"/>
</dbReference>
<dbReference type="PANTHER" id="PTHR45374:SF1">
    <property type="entry name" value="GLUTATHIONE S-TRANSFERASE TCHQD"/>
    <property type="match status" value="1"/>
</dbReference>
<dbReference type="InterPro" id="IPR040079">
    <property type="entry name" value="Glutathione_S-Trfase"/>
</dbReference>
<dbReference type="PROSITE" id="PS50405">
    <property type="entry name" value="GST_CTER"/>
    <property type="match status" value="1"/>
</dbReference>
<gene>
    <name evidence="3" type="ORF">DVH24_012036</name>
</gene>
<feature type="domain" description="GST C-terminal" evidence="2">
    <location>
        <begin position="125"/>
        <end position="251"/>
    </location>
</feature>
<name>A0A498HQY5_MALDO</name>
<dbReference type="SFLD" id="SFLDS00019">
    <property type="entry name" value="Glutathione_Transferase_(cytos"/>
    <property type="match status" value="1"/>
</dbReference>
<dbReference type="InterPro" id="IPR044617">
    <property type="entry name" value="TCHQD"/>
</dbReference>
<sequence>MQLYHHPYSLDSQRVRLALEEKGIDYTSFHVNPVTVKNMDASFFRRNPSAKLPVFQNGHHIIYNTIEIIQYVERIALVSSGEENIPSSGGEVTAWMHRIKQWNPKFFTLSHIPKKHRDYVYKFIRQVIIARMAEATDLAAAYHTKLVQVYETEDKLKDPAVLKQSKEQLIRLLDQVEKRLNESAYLAGEEFSMADVMLVPVLARLVLLNLKEEYIDGRPNTAKYWIMVQQRPSYKKVIGKHFSGWRKHKTFIRTWCFVHIRTILRRF</sequence>
<organism evidence="3 4">
    <name type="scientific">Malus domestica</name>
    <name type="common">Apple</name>
    <name type="synonym">Pyrus malus</name>
    <dbReference type="NCBI Taxonomy" id="3750"/>
    <lineage>
        <taxon>Eukaryota</taxon>
        <taxon>Viridiplantae</taxon>
        <taxon>Streptophyta</taxon>
        <taxon>Embryophyta</taxon>
        <taxon>Tracheophyta</taxon>
        <taxon>Spermatophyta</taxon>
        <taxon>Magnoliopsida</taxon>
        <taxon>eudicotyledons</taxon>
        <taxon>Gunneridae</taxon>
        <taxon>Pentapetalae</taxon>
        <taxon>rosids</taxon>
        <taxon>fabids</taxon>
        <taxon>Rosales</taxon>
        <taxon>Rosaceae</taxon>
        <taxon>Amygdaloideae</taxon>
        <taxon>Maleae</taxon>
        <taxon>Malus</taxon>
    </lineage>
</organism>
<dbReference type="PANTHER" id="PTHR45374">
    <property type="entry name" value="GLUTATHIONE S-TRANSFERASE TCHQD"/>
    <property type="match status" value="1"/>
</dbReference>
<keyword evidence="4" id="KW-1185">Reference proteome</keyword>
<feature type="domain" description="GST N-terminal" evidence="1">
    <location>
        <begin position="1"/>
        <end position="80"/>
    </location>
</feature>
<dbReference type="PROSITE" id="PS50404">
    <property type="entry name" value="GST_NTER"/>
    <property type="match status" value="1"/>
</dbReference>
<dbReference type="SUPFAM" id="SSF52833">
    <property type="entry name" value="Thioredoxin-like"/>
    <property type="match status" value="1"/>
</dbReference>
<evidence type="ECO:0000313" key="3">
    <source>
        <dbReference type="EMBL" id="RXH72352.1"/>
    </source>
</evidence>
<dbReference type="GO" id="GO:0004364">
    <property type="term" value="F:glutathione transferase activity"/>
    <property type="evidence" value="ECO:0007669"/>
    <property type="project" value="InterPro"/>
</dbReference>
<evidence type="ECO:0000259" key="2">
    <source>
        <dbReference type="PROSITE" id="PS50405"/>
    </source>
</evidence>
<evidence type="ECO:0000259" key="1">
    <source>
        <dbReference type="PROSITE" id="PS50404"/>
    </source>
</evidence>
<dbReference type="AlphaFoldDB" id="A0A498HQY5"/>
<dbReference type="CDD" id="cd00299">
    <property type="entry name" value="GST_C_family"/>
    <property type="match status" value="1"/>
</dbReference>
<comment type="caution">
    <text evidence="3">The sequence shown here is derived from an EMBL/GenBank/DDBJ whole genome shotgun (WGS) entry which is preliminary data.</text>
</comment>
<dbReference type="SUPFAM" id="SSF47616">
    <property type="entry name" value="GST C-terminal domain-like"/>
    <property type="match status" value="1"/>
</dbReference>
<dbReference type="InterPro" id="IPR010987">
    <property type="entry name" value="Glutathione-S-Trfase_C-like"/>
</dbReference>
<evidence type="ECO:0000313" key="4">
    <source>
        <dbReference type="Proteomes" id="UP000290289"/>
    </source>
</evidence>
<dbReference type="InterPro" id="IPR036282">
    <property type="entry name" value="Glutathione-S-Trfase_C_sf"/>
</dbReference>
<accession>A0A498HQY5</accession>
<dbReference type="Gene3D" id="3.40.30.10">
    <property type="entry name" value="Glutaredoxin"/>
    <property type="match status" value="1"/>
</dbReference>
<protein>
    <recommendedName>
        <fullName evidence="5">TCHQD class glutathione S-transferase</fullName>
    </recommendedName>
</protein>
<dbReference type="InterPro" id="IPR036249">
    <property type="entry name" value="Thioredoxin-like_sf"/>
</dbReference>
<dbReference type="STRING" id="3750.A0A498HQY5"/>
<dbReference type="EMBL" id="RDQH01000341">
    <property type="protein sequence ID" value="RXH72352.1"/>
    <property type="molecule type" value="Genomic_DNA"/>
</dbReference>